<feature type="region of interest" description="Disordered" evidence="1">
    <location>
        <begin position="677"/>
        <end position="700"/>
    </location>
</feature>
<dbReference type="Pfam" id="PF12044">
    <property type="entry name" value="Metallopep"/>
    <property type="match status" value="1"/>
</dbReference>
<dbReference type="PANTHER" id="PTHR21054:SF2">
    <property type="entry name" value="MIP04191P"/>
    <property type="match status" value="1"/>
</dbReference>
<evidence type="ECO:0000313" key="2">
    <source>
        <dbReference type="EMBL" id="KAL2828302.1"/>
    </source>
</evidence>
<evidence type="ECO:0000313" key="3">
    <source>
        <dbReference type="Proteomes" id="UP001610446"/>
    </source>
</evidence>
<gene>
    <name evidence="2" type="ORF">BJY01DRAFT_228604</name>
</gene>
<sequence>MAKRPIETATTSSQPTRRVKPSPTEQKPLRFTNLEDGEVVHQTCLSIQGECPIFDSTDGDDNTFISACVTDNLGQKQPAQHWPLYQGRWKALVMLVPGPNTITITLGLPDPQFNSQGDLRETVSVSATVNYIPLLQLPPLHLAILVARDSPLLIDCPPAKYGGISSAHSDIDAAIAKFRMAAYMWQAATAEDFRRKRFGRRSFRLDEEWSANTTVRANYAGKSVNAAVAKVHIIRTEKTVAQLRDAQVAQQNPRGRDRDALHKYFESAIAASGLPVFESARRPVVAGMILDSHYSPEQSLILGHAALGCHKAEGLSLGIFGSHLAYSWPRFLEEVPSYLVDGTATGDTVGNDNGECGTMRGACFVGQGAFLHEVGHAFGASHTSGIMARGYSRSWGMNFVEHEAFEGLRNEARWDIRDVLLFNLLPHFALPGDAFPIPAEFKQFGVRVEVVMDDAYGEEDGQTTDEILRVACKAGLVKITVQSGNDDPLDYLPDIHGTSTEFYINTTRDELDRSEPLEISVLGGNGKERVIRDAWQMFKDKPFISIPGSDIVLHKQAVHSNSFEKSEQSDGEFVRWAMLLHHRGKHGHLYRATSIDLRVGATMDGAVVYYADGQHENCGPARNNRTGDPHHFGGHASERHDLPEGETIKKVAICREDDGWGSLAGIRMTLSNGESWGHLNHRNYNSDDEDEDNLESDRDSDSVEVLEPEDGEMIVGFYGQSDVHSGFTYQFGILTAPSGVELPDVVYDMPELRNV</sequence>
<dbReference type="InterPro" id="IPR053002">
    <property type="entry name" value="Metalloproteinase_M10B"/>
</dbReference>
<name>A0ABR4IL43_9EURO</name>
<protein>
    <submittedName>
        <fullName evidence="2">Peptidase family-domain-containing protein</fullName>
    </submittedName>
</protein>
<keyword evidence="3" id="KW-1185">Reference proteome</keyword>
<comment type="caution">
    <text evidence="2">The sequence shown here is derived from an EMBL/GenBank/DDBJ whole genome shotgun (WGS) entry which is preliminary data.</text>
</comment>
<organism evidence="2 3">
    <name type="scientific">Aspergillus pseudoustus</name>
    <dbReference type="NCBI Taxonomy" id="1810923"/>
    <lineage>
        <taxon>Eukaryota</taxon>
        <taxon>Fungi</taxon>
        <taxon>Dikarya</taxon>
        <taxon>Ascomycota</taxon>
        <taxon>Pezizomycotina</taxon>
        <taxon>Eurotiomycetes</taxon>
        <taxon>Eurotiomycetidae</taxon>
        <taxon>Eurotiales</taxon>
        <taxon>Aspergillaceae</taxon>
        <taxon>Aspergillus</taxon>
        <taxon>Aspergillus subgen. Nidulantes</taxon>
    </lineage>
</organism>
<dbReference type="PANTHER" id="PTHR21054">
    <property type="entry name" value="ZINC METALLOPROTEINASE-RELATED"/>
    <property type="match status" value="1"/>
</dbReference>
<accession>A0ABR4IL43</accession>
<proteinExistence type="predicted"/>
<dbReference type="EMBL" id="JBFXLU010000371">
    <property type="protein sequence ID" value="KAL2828302.1"/>
    <property type="molecule type" value="Genomic_DNA"/>
</dbReference>
<evidence type="ECO:0000256" key="1">
    <source>
        <dbReference type="SAM" id="MobiDB-lite"/>
    </source>
</evidence>
<dbReference type="Proteomes" id="UP001610446">
    <property type="component" value="Unassembled WGS sequence"/>
</dbReference>
<reference evidence="2 3" key="1">
    <citation type="submission" date="2024-07" db="EMBL/GenBank/DDBJ databases">
        <title>Section-level genome sequencing and comparative genomics of Aspergillus sections Usti and Cavernicolus.</title>
        <authorList>
            <consortium name="Lawrence Berkeley National Laboratory"/>
            <person name="Nybo J.L."/>
            <person name="Vesth T.C."/>
            <person name="Theobald S."/>
            <person name="Frisvad J.C."/>
            <person name="Larsen T.O."/>
            <person name="Kjaerboelling I."/>
            <person name="Rothschild-Mancinelli K."/>
            <person name="Lyhne E.K."/>
            <person name="Kogle M.E."/>
            <person name="Barry K."/>
            <person name="Clum A."/>
            <person name="Na H."/>
            <person name="Ledsgaard L."/>
            <person name="Lin J."/>
            <person name="Lipzen A."/>
            <person name="Kuo A."/>
            <person name="Riley R."/>
            <person name="Mondo S."/>
            <person name="Labutti K."/>
            <person name="Haridas S."/>
            <person name="Pangalinan J."/>
            <person name="Salamov A.A."/>
            <person name="Simmons B.A."/>
            <person name="Magnuson J.K."/>
            <person name="Chen J."/>
            <person name="Drula E."/>
            <person name="Henrissat B."/>
            <person name="Wiebenga A."/>
            <person name="Lubbers R.J."/>
            <person name="Gomes A.C."/>
            <person name="Makela M.R."/>
            <person name="Stajich J."/>
            <person name="Grigoriev I.V."/>
            <person name="Mortensen U.H."/>
            <person name="De Vries R.P."/>
            <person name="Baker S.E."/>
            <person name="Andersen M.R."/>
        </authorList>
    </citation>
    <scope>NUCLEOTIDE SEQUENCE [LARGE SCALE GENOMIC DNA]</scope>
    <source>
        <strain evidence="2 3">CBS 123904</strain>
    </source>
</reference>
<feature type="region of interest" description="Disordered" evidence="1">
    <location>
        <begin position="1"/>
        <end position="27"/>
    </location>
</feature>
<dbReference type="InterPro" id="IPR021917">
    <property type="entry name" value="Unchr_Zn-peptidase-like"/>
</dbReference>